<evidence type="ECO:0000313" key="9">
    <source>
        <dbReference type="Proteomes" id="UP000245768"/>
    </source>
</evidence>
<evidence type="ECO:0000313" key="8">
    <source>
        <dbReference type="EMBL" id="PWN88215.1"/>
    </source>
</evidence>
<dbReference type="InterPro" id="IPR003114">
    <property type="entry name" value="Phox_assoc"/>
</dbReference>
<feature type="compositionally biased region" description="Basic and acidic residues" evidence="3">
    <location>
        <begin position="683"/>
        <end position="693"/>
    </location>
</feature>
<keyword evidence="4" id="KW-0812">Transmembrane</keyword>
<feature type="compositionally biased region" description="Low complexity" evidence="3">
    <location>
        <begin position="861"/>
        <end position="873"/>
    </location>
</feature>
<protein>
    <recommendedName>
        <fullName evidence="10">PhoX domain-containing protein</fullName>
    </recommendedName>
</protein>
<feature type="compositionally biased region" description="Low complexity" evidence="3">
    <location>
        <begin position="699"/>
        <end position="710"/>
    </location>
</feature>
<proteinExistence type="inferred from homology"/>
<dbReference type="InterPro" id="IPR016137">
    <property type="entry name" value="RGS"/>
</dbReference>
<dbReference type="SUPFAM" id="SSF48097">
    <property type="entry name" value="Regulator of G-protein signaling, RGS"/>
    <property type="match status" value="1"/>
</dbReference>
<dbReference type="SMART" id="SM00313">
    <property type="entry name" value="PXA"/>
    <property type="match status" value="1"/>
</dbReference>
<organism evidence="8 9">
    <name type="scientific">Acaromyces ingoldii</name>
    <dbReference type="NCBI Taxonomy" id="215250"/>
    <lineage>
        <taxon>Eukaryota</taxon>
        <taxon>Fungi</taxon>
        <taxon>Dikarya</taxon>
        <taxon>Basidiomycota</taxon>
        <taxon>Ustilaginomycotina</taxon>
        <taxon>Exobasidiomycetes</taxon>
        <taxon>Exobasidiales</taxon>
        <taxon>Cryptobasidiaceae</taxon>
        <taxon>Acaromyces</taxon>
    </lineage>
</organism>
<dbReference type="Pfam" id="PF08628">
    <property type="entry name" value="Nexin_C"/>
    <property type="match status" value="1"/>
</dbReference>
<feature type="domain" description="PX" evidence="6">
    <location>
        <begin position="963"/>
        <end position="1085"/>
    </location>
</feature>
<feature type="transmembrane region" description="Helical" evidence="4">
    <location>
        <begin position="60"/>
        <end position="89"/>
    </location>
</feature>
<accession>A0A316YKH3</accession>
<dbReference type="InterPro" id="IPR013937">
    <property type="entry name" value="Sorting_nexin_C"/>
</dbReference>
<feature type="domain" description="RGS" evidence="5">
    <location>
        <begin position="474"/>
        <end position="620"/>
    </location>
</feature>
<comment type="similarity">
    <text evidence="1">Belongs to the sorting nexin family.</text>
</comment>
<evidence type="ECO:0000256" key="3">
    <source>
        <dbReference type="SAM" id="MobiDB-lite"/>
    </source>
</evidence>
<dbReference type="STRING" id="215250.A0A316YKH3"/>
<feature type="compositionally biased region" description="Basic and acidic residues" evidence="3">
    <location>
        <begin position="1"/>
        <end position="12"/>
    </location>
</feature>
<dbReference type="SUPFAM" id="SSF64268">
    <property type="entry name" value="PX domain"/>
    <property type="match status" value="1"/>
</dbReference>
<dbReference type="InterPro" id="IPR044926">
    <property type="entry name" value="RGS_subdomain_2"/>
</dbReference>
<keyword evidence="9" id="KW-1185">Reference proteome</keyword>
<evidence type="ECO:0000259" key="7">
    <source>
        <dbReference type="PROSITE" id="PS51207"/>
    </source>
</evidence>
<dbReference type="Pfam" id="PF02194">
    <property type="entry name" value="PXA"/>
    <property type="match status" value="1"/>
</dbReference>
<evidence type="ECO:0000256" key="2">
    <source>
        <dbReference type="SAM" id="Coils"/>
    </source>
</evidence>
<dbReference type="Gene3D" id="3.30.1520.10">
    <property type="entry name" value="Phox-like domain"/>
    <property type="match status" value="1"/>
</dbReference>
<evidence type="ECO:0000259" key="5">
    <source>
        <dbReference type="PROSITE" id="PS50132"/>
    </source>
</evidence>
<feature type="region of interest" description="Disordered" evidence="3">
    <location>
        <begin position="341"/>
        <end position="374"/>
    </location>
</feature>
<dbReference type="Pfam" id="PF00787">
    <property type="entry name" value="PX"/>
    <property type="match status" value="1"/>
</dbReference>
<evidence type="ECO:0000259" key="6">
    <source>
        <dbReference type="PROSITE" id="PS50195"/>
    </source>
</evidence>
<feature type="region of interest" description="Disordered" evidence="3">
    <location>
        <begin position="812"/>
        <end position="877"/>
    </location>
</feature>
<feature type="compositionally biased region" description="Polar residues" evidence="3">
    <location>
        <begin position="720"/>
        <end position="733"/>
    </location>
</feature>
<feature type="transmembrane region" description="Helical" evidence="4">
    <location>
        <begin position="30"/>
        <end position="48"/>
    </location>
</feature>
<dbReference type="FunCoup" id="A0A316YKH3">
    <property type="interactions" value="350"/>
</dbReference>
<evidence type="ECO:0008006" key="10">
    <source>
        <dbReference type="Google" id="ProtNLM"/>
    </source>
</evidence>
<dbReference type="Pfam" id="PF00615">
    <property type="entry name" value="RGS"/>
    <property type="match status" value="1"/>
</dbReference>
<dbReference type="PROSITE" id="PS50132">
    <property type="entry name" value="RGS"/>
    <property type="match status" value="1"/>
</dbReference>
<evidence type="ECO:0000256" key="1">
    <source>
        <dbReference type="ARBA" id="ARBA00010883"/>
    </source>
</evidence>
<evidence type="ECO:0000256" key="4">
    <source>
        <dbReference type="SAM" id="Phobius"/>
    </source>
</evidence>
<dbReference type="PANTHER" id="PTHR22775">
    <property type="entry name" value="SORTING NEXIN"/>
    <property type="match status" value="1"/>
</dbReference>
<gene>
    <name evidence="8" type="ORF">FA10DRAFT_303202</name>
</gene>
<feature type="region of interest" description="Disordered" evidence="3">
    <location>
        <begin position="636"/>
        <end position="779"/>
    </location>
</feature>
<keyword evidence="4" id="KW-1133">Transmembrane helix</keyword>
<dbReference type="PANTHER" id="PTHR22775:SF3">
    <property type="entry name" value="SORTING NEXIN-13"/>
    <property type="match status" value="1"/>
</dbReference>
<feature type="coiled-coil region" evidence="2">
    <location>
        <begin position="392"/>
        <end position="452"/>
    </location>
</feature>
<dbReference type="Proteomes" id="UP000245768">
    <property type="component" value="Unassembled WGS sequence"/>
</dbReference>
<dbReference type="InParanoid" id="A0A316YKH3"/>
<dbReference type="EMBL" id="KZ819638">
    <property type="protein sequence ID" value="PWN88215.1"/>
    <property type="molecule type" value="Genomic_DNA"/>
</dbReference>
<name>A0A316YKH3_9BASI</name>
<dbReference type="SMART" id="SM00312">
    <property type="entry name" value="PX"/>
    <property type="match status" value="1"/>
</dbReference>
<dbReference type="GeneID" id="37047128"/>
<dbReference type="RefSeq" id="XP_025375413.1">
    <property type="nucleotide sequence ID" value="XM_025525212.1"/>
</dbReference>
<feature type="domain" description="PXA" evidence="7">
    <location>
        <begin position="134"/>
        <end position="320"/>
    </location>
</feature>
<feature type="compositionally biased region" description="Low complexity" evidence="3">
    <location>
        <begin position="343"/>
        <end position="357"/>
    </location>
</feature>
<keyword evidence="2" id="KW-0175">Coiled coil</keyword>
<dbReference type="OrthoDB" id="120967at2759"/>
<feature type="compositionally biased region" description="Polar residues" evidence="3">
    <location>
        <begin position="837"/>
        <end position="846"/>
    </location>
</feature>
<dbReference type="GO" id="GO:0035091">
    <property type="term" value="F:phosphatidylinositol binding"/>
    <property type="evidence" value="ECO:0007669"/>
    <property type="project" value="InterPro"/>
</dbReference>
<dbReference type="Gene3D" id="1.10.167.10">
    <property type="entry name" value="Regulator of G-protein Signalling 4, domain 2"/>
    <property type="match status" value="1"/>
</dbReference>
<reference evidence="8 9" key="1">
    <citation type="journal article" date="2018" name="Mol. Biol. Evol.">
        <title>Broad Genomic Sampling Reveals a Smut Pathogenic Ancestry of the Fungal Clade Ustilaginomycotina.</title>
        <authorList>
            <person name="Kijpornyongpan T."/>
            <person name="Mondo S.J."/>
            <person name="Barry K."/>
            <person name="Sandor L."/>
            <person name="Lee J."/>
            <person name="Lipzen A."/>
            <person name="Pangilinan J."/>
            <person name="LaButti K."/>
            <person name="Hainaut M."/>
            <person name="Henrissat B."/>
            <person name="Grigoriev I.V."/>
            <person name="Spatafora J.W."/>
            <person name="Aime M.C."/>
        </authorList>
    </citation>
    <scope>NUCLEOTIDE SEQUENCE [LARGE SCALE GENOMIC DNA]</scope>
    <source>
        <strain evidence="8 9">MCA 4198</strain>
    </source>
</reference>
<dbReference type="InterPro" id="IPR036871">
    <property type="entry name" value="PX_dom_sf"/>
</dbReference>
<dbReference type="InterPro" id="IPR001683">
    <property type="entry name" value="PX_dom"/>
</dbReference>
<keyword evidence="4" id="KW-0472">Membrane</keyword>
<dbReference type="PROSITE" id="PS50195">
    <property type="entry name" value="PX"/>
    <property type="match status" value="1"/>
</dbReference>
<dbReference type="PROSITE" id="PS51207">
    <property type="entry name" value="PXA"/>
    <property type="match status" value="1"/>
</dbReference>
<feature type="compositionally biased region" description="Acidic residues" evidence="3">
    <location>
        <begin position="760"/>
        <end position="778"/>
    </location>
</feature>
<sequence length="1369" mass="150914">MSSVDEKQEPQARRRNASAAPPRDTNKDALASYLVFGLFGIIVFASAVRDGHITPQSASNLALVLLVPVLAILWVLTAVIAPLFVAWLADSQSASSPMNDGFDYTATLRRITKQITPKRVRDVDPTFEPIHPQSSAVSTSADDIVRLILRDFVESWHTPLLQGGRSSFITIVEKTIRESVGVLASRLSQVDVASMGVQKLLPKLTAHMTSFYEAEAKLHEGVREYVEDDDGDVFLAGLYDGGRLHPAVGSTASPDTRVTEIDHLRKLSTRILKGVMPPSEQGSRPVFIIVREILACSILKGVIDSLCDPDTLNSLIDEKVGAALQEQRLVNRLREALDKEAGTVSVTPPSASTTTTPHSFFRGPLKRNVSSGGKGSQSFDNFLEQVSSYSSILEARRTRNDLMQQIRKTKADLLQRQEESDEMRRVASQAYLSRLEIALEALDRRLDQLSAKEDQQPGKSSSPQPSVVAPKDVSLQVVLTSPSAISHFLEFAEARRRSILVQFWLSVNSFKNPLEDVESGTEDEEEAATSFKDVKTLREDVQLFTDQYYSSQLIAQCVKSAYIDVAMAFVQTTADMPRATQAQIRKVRQSVVRAQRQVYVEMLEEDWPLFQKTPGWYKAIDDINRSATQMTAVTAGPKVEAEDGSEDDGNEAPRPLTSTRPSKGGIPGGRAVSDPPMARRRSDHADLFGDEPRSPQVHSSSSRFETTSSSLFGSEDERGQASSTRSTAYSNDIEQLMGGKGGSTFDGLASRTPLFREALFEEEDEAGGEESGGDGDDLLEARDGFVRVDKMDAIESALANILHEDVAAANSIRPRPKAQRSASTARELRPAFRRASPSGNQGQTRQAIFDDDDENERSTEQLQQQQRTAPQQQPKALHHLTSADLSARLGRVEARIQHLRGQESVLGALVRKAELTGSSEKEMRLLRKSQESVARELRELEFEQGSILDQQIEADDVKLDPASTRVTIQQATTKLDAEGKEYALYLIEVTNLTSGSNQMQNGWVVARRYNDFFLLHTKLKEGYHEARTLEPLFPGKRLVGLVHSHFVEARRMALEKYLAALVRSSKAICQSGELKAFLRQSNATITAEVLNVASSHYAPQLLSPTAAAAPLPAIGARSPGLVSSLFRSVTGVAEGFDDFLFGPSMLDIVLNRLSTSNLGDLVSLPDFERLAAVTTQQPPLSSISTHLSSAMAPSQVAAAAELKDVASSNRPHKVPPFTAPICDALIELFELKREDNWLRRLALVMVLQQALGGTIERKVRHVVSSSLSPSSILAYLAAFRDTLWPDGKLRQQQGQRQRSSGERQRLRESAHRKLSTLLPDLAAHFVGRDNARRAARRGWALLQNKRLNKHIVYTLIDLVVEDLFPDDDD</sequence>
<feature type="region of interest" description="Disordered" evidence="3">
    <location>
        <begin position="1"/>
        <end position="24"/>
    </location>
</feature>
<dbReference type="InterPro" id="IPR036305">
    <property type="entry name" value="RGS_sf"/>
</dbReference>